<organism evidence="2 3">
    <name type="scientific">Geothermobacter hydrogeniphilus</name>
    <dbReference type="NCBI Taxonomy" id="1969733"/>
    <lineage>
        <taxon>Bacteria</taxon>
        <taxon>Pseudomonadati</taxon>
        <taxon>Thermodesulfobacteriota</taxon>
        <taxon>Desulfuromonadia</taxon>
        <taxon>Desulfuromonadales</taxon>
        <taxon>Geothermobacteraceae</taxon>
        <taxon>Geothermobacter</taxon>
    </lineage>
</organism>
<dbReference type="EMBL" id="PPFX01000001">
    <property type="protein sequence ID" value="PNU21786.1"/>
    <property type="molecule type" value="Genomic_DNA"/>
</dbReference>
<dbReference type="RefSeq" id="WP_103113900.1">
    <property type="nucleotide sequence ID" value="NZ_PPFX01000001.1"/>
</dbReference>
<reference evidence="2 3" key="1">
    <citation type="journal article" date="2018" name="Genome Announc.">
        <title>Genome Sequence of Geothermobacter sp. HR-1 Iron Reducer from the Loihi Seamount.</title>
        <authorList>
            <person name="Smith H."/>
            <person name="Abuyen K."/>
            <person name="Tremblay J."/>
            <person name="Savalia P."/>
            <person name="Perez-Rodriguez I."/>
            <person name="Emerson D."/>
            <person name="Tully B."/>
            <person name="Amend J."/>
        </authorList>
    </citation>
    <scope>NUCLEOTIDE SEQUENCE [LARGE SCALE GENOMIC DNA]</scope>
    <source>
        <strain evidence="2 3">HR-1</strain>
    </source>
</reference>
<feature type="signal peptide" evidence="1">
    <location>
        <begin position="1"/>
        <end position="23"/>
    </location>
</feature>
<sequence length="147" mass="16815">MFRLHPLLFALLLLLVTACTPSATHNKTGHSRPQYPLPAGILNSDQLRELFSNRTVDSITIARSRSTVSYYNPNGELRQRRNGKLRVGHWRITKKGRICLQIKGKKEKCRAVAKQNGHYVKFIIKQNGRHQPVVRYIAFRDGNLLGL</sequence>
<comment type="caution">
    <text evidence="2">The sequence shown here is derived from an EMBL/GenBank/DDBJ whole genome shotgun (WGS) entry which is preliminary data.</text>
</comment>
<name>A0A2K2HES1_9BACT</name>
<dbReference type="AlphaFoldDB" id="A0A2K2HES1"/>
<dbReference type="OrthoDB" id="9826127at2"/>
<protein>
    <submittedName>
        <fullName evidence="2">Uncharacterized protein</fullName>
    </submittedName>
</protein>
<evidence type="ECO:0000313" key="3">
    <source>
        <dbReference type="Proteomes" id="UP000236340"/>
    </source>
</evidence>
<accession>A0A2K2HES1</accession>
<gene>
    <name evidence="2" type="ORF">C2E25_00725</name>
</gene>
<keyword evidence="1" id="KW-0732">Signal</keyword>
<evidence type="ECO:0000313" key="2">
    <source>
        <dbReference type="EMBL" id="PNU21786.1"/>
    </source>
</evidence>
<proteinExistence type="predicted"/>
<evidence type="ECO:0000256" key="1">
    <source>
        <dbReference type="SAM" id="SignalP"/>
    </source>
</evidence>
<feature type="chain" id="PRO_5014378421" evidence="1">
    <location>
        <begin position="24"/>
        <end position="147"/>
    </location>
</feature>
<dbReference type="Proteomes" id="UP000236340">
    <property type="component" value="Unassembled WGS sequence"/>
</dbReference>
<dbReference type="PROSITE" id="PS51257">
    <property type="entry name" value="PROKAR_LIPOPROTEIN"/>
    <property type="match status" value="1"/>
</dbReference>